<dbReference type="EMBL" id="JAWZYT010003670">
    <property type="protein sequence ID" value="KAK4297288.1"/>
    <property type="molecule type" value="Genomic_DNA"/>
</dbReference>
<evidence type="ECO:0000313" key="2">
    <source>
        <dbReference type="Proteomes" id="UP001292094"/>
    </source>
</evidence>
<keyword evidence="2" id="KW-1185">Reference proteome</keyword>
<dbReference type="Proteomes" id="UP001292094">
    <property type="component" value="Unassembled WGS sequence"/>
</dbReference>
<evidence type="ECO:0000313" key="1">
    <source>
        <dbReference type="EMBL" id="KAK4297288.1"/>
    </source>
</evidence>
<dbReference type="AlphaFoldDB" id="A0AAE1TT10"/>
<proteinExistence type="predicted"/>
<protein>
    <submittedName>
        <fullName evidence="1">Uncharacterized protein</fullName>
    </submittedName>
</protein>
<gene>
    <name evidence="1" type="ORF">Pmani_030281</name>
</gene>
<comment type="caution">
    <text evidence="1">The sequence shown here is derived from an EMBL/GenBank/DDBJ whole genome shotgun (WGS) entry which is preliminary data.</text>
</comment>
<accession>A0AAE1TT10</accession>
<name>A0AAE1TT10_9EUCA</name>
<organism evidence="1 2">
    <name type="scientific">Petrolisthes manimaculis</name>
    <dbReference type="NCBI Taxonomy" id="1843537"/>
    <lineage>
        <taxon>Eukaryota</taxon>
        <taxon>Metazoa</taxon>
        <taxon>Ecdysozoa</taxon>
        <taxon>Arthropoda</taxon>
        <taxon>Crustacea</taxon>
        <taxon>Multicrustacea</taxon>
        <taxon>Malacostraca</taxon>
        <taxon>Eumalacostraca</taxon>
        <taxon>Eucarida</taxon>
        <taxon>Decapoda</taxon>
        <taxon>Pleocyemata</taxon>
        <taxon>Anomura</taxon>
        <taxon>Galatheoidea</taxon>
        <taxon>Porcellanidae</taxon>
        <taxon>Petrolisthes</taxon>
    </lineage>
</organism>
<sequence>MDTIQNETNICNITSSNEVSQLKDLISSLAEQVTGQRTLPPITSLYAANGSTIPVYTRLTLKVELQG</sequence>
<reference evidence="1" key="1">
    <citation type="submission" date="2023-11" db="EMBL/GenBank/DDBJ databases">
        <title>Genome assemblies of two species of porcelain crab, Petrolisthes cinctipes and Petrolisthes manimaculis (Anomura: Porcellanidae).</title>
        <authorList>
            <person name="Angst P."/>
        </authorList>
    </citation>
    <scope>NUCLEOTIDE SEQUENCE</scope>
    <source>
        <strain evidence="1">PB745_02</strain>
        <tissue evidence="1">Gill</tissue>
    </source>
</reference>